<dbReference type="OrthoDB" id="67688at2759"/>
<evidence type="ECO:0000259" key="8">
    <source>
        <dbReference type="PROSITE" id="PS50290"/>
    </source>
</evidence>
<dbReference type="Proteomes" id="UP000193411">
    <property type="component" value="Unassembled WGS sequence"/>
</dbReference>
<dbReference type="Gene3D" id="1.25.40.70">
    <property type="entry name" value="Phosphatidylinositol 3-kinase, accessory domain (PIK)"/>
    <property type="match status" value="1"/>
</dbReference>
<name>A0A1Y2HFW5_9FUNG</name>
<dbReference type="PANTHER" id="PTHR10048">
    <property type="entry name" value="PHOSPHATIDYLINOSITOL KINASE"/>
    <property type="match status" value="1"/>
</dbReference>
<dbReference type="GO" id="GO:0005777">
    <property type="term" value="C:peroxisome"/>
    <property type="evidence" value="ECO:0007669"/>
    <property type="project" value="TreeGrafter"/>
</dbReference>
<dbReference type="CDD" id="cd00896">
    <property type="entry name" value="PI3Kc_III"/>
    <property type="match status" value="1"/>
</dbReference>
<keyword evidence="3 7" id="KW-0547">Nucleotide-binding</keyword>
<dbReference type="InterPro" id="IPR000403">
    <property type="entry name" value="PI3/4_kinase_cat_dom"/>
</dbReference>
<dbReference type="InterPro" id="IPR001263">
    <property type="entry name" value="PI3K_accessory_dom"/>
</dbReference>
<evidence type="ECO:0000256" key="5">
    <source>
        <dbReference type="ARBA" id="ARBA00022840"/>
    </source>
</evidence>
<comment type="catalytic activity">
    <reaction evidence="6">
        <text>a 1,2-diacyl-sn-glycero-3-phospho-(1D-myo-inositol) + ATP = a 1,2-diacyl-sn-glycero-3-phospho-(1D-myo-inositol-3-phosphate) + ADP + H(+)</text>
        <dbReference type="Rhea" id="RHEA:12709"/>
        <dbReference type="ChEBI" id="CHEBI:15378"/>
        <dbReference type="ChEBI" id="CHEBI:30616"/>
        <dbReference type="ChEBI" id="CHEBI:57880"/>
        <dbReference type="ChEBI" id="CHEBI:58088"/>
        <dbReference type="ChEBI" id="CHEBI:456216"/>
        <dbReference type="EC" id="2.7.1.137"/>
    </reaction>
    <physiologicalReaction direction="left-to-right" evidence="6">
        <dbReference type="Rhea" id="RHEA:12710"/>
    </physiologicalReaction>
</comment>
<evidence type="ECO:0000256" key="4">
    <source>
        <dbReference type="ARBA" id="ARBA00022777"/>
    </source>
</evidence>
<dbReference type="PROSITE" id="PS51547">
    <property type="entry name" value="C2_PI3K"/>
    <property type="match status" value="1"/>
</dbReference>
<dbReference type="Gene3D" id="3.30.1010.10">
    <property type="entry name" value="Phosphatidylinositol 3-kinase Catalytic Subunit, Chain A, domain 4"/>
    <property type="match status" value="1"/>
</dbReference>
<dbReference type="FunFam" id="1.10.1070.11:FF:000002">
    <property type="entry name" value="Phosphatidylinositol 3-kinase catalytic subunit type 3"/>
    <property type="match status" value="1"/>
</dbReference>
<protein>
    <recommendedName>
        <fullName evidence="7">Phosphatidylinositol 3-kinase VPS34</fullName>
        <ecNumber evidence="7">2.7.1.137</ecNumber>
    </recommendedName>
</protein>
<dbReference type="SUPFAM" id="SSF56112">
    <property type="entry name" value="Protein kinase-like (PK-like)"/>
    <property type="match status" value="1"/>
</dbReference>
<comment type="caution">
    <text evidence="11">The sequence shown here is derived from an EMBL/GenBank/DDBJ whole genome shotgun (WGS) entry which is preliminary data.</text>
</comment>
<dbReference type="PROSITE" id="PS50290">
    <property type="entry name" value="PI3_4_KINASE_3"/>
    <property type="match status" value="1"/>
</dbReference>
<dbReference type="CDD" id="cd00870">
    <property type="entry name" value="PI3Ka_III"/>
    <property type="match status" value="1"/>
</dbReference>
<evidence type="ECO:0000256" key="1">
    <source>
        <dbReference type="ARBA" id="ARBA00006209"/>
    </source>
</evidence>
<dbReference type="AlphaFoldDB" id="A0A1Y2HFW5"/>
<dbReference type="InterPro" id="IPR015433">
    <property type="entry name" value="PI3/4_kinase"/>
</dbReference>
<dbReference type="Pfam" id="PF00454">
    <property type="entry name" value="PI3_PI4_kinase"/>
    <property type="match status" value="1"/>
</dbReference>
<dbReference type="InterPro" id="IPR016024">
    <property type="entry name" value="ARM-type_fold"/>
</dbReference>
<dbReference type="EMBL" id="MCFL01000035">
    <property type="protein sequence ID" value="ORZ33488.1"/>
    <property type="molecule type" value="Genomic_DNA"/>
</dbReference>
<dbReference type="Pfam" id="PF00613">
    <property type="entry name" value="PI3Ka"/>
    <property type="match status" value="1"/>
</dbReference>
<feature type="domain" description="PIK helical" evidence="9">
    <location>
        <begin position="181"/>
        <end position="398"/>
    </location>
</feature>
<sequence length="759" mass="84967">MSIWDSIEPGKHVPVGTAEIKLFDDKGLLKRGMFRLELRPVDESSGVEDAMNGSQGSVGGMVGVGFDDAAKLEELERLYKRFEHGDVQQIDWLDKLAIDKIRAAQLQQTISTRRLHLTIHLPAFDFPTIYNQLPIQPSSKDTTAASTFGSSTLFDDPEIGQENLVEAKHRQLARSHRTGFVDRNLKPSSRTRDELMAIVAYPPTRVLTVAEKDVVWNYRYYLSKDKHALTKFLKSVTWTDATECKQAIELMHAWARPDLDDALELLGPDFEHRAVRGFAVQQLARADDDELSMYLLQLVQALKFEVRTSRMDTGANGGPATVDIIVTSPAITTASSSSTAGGSSIPQHSLDSLTDFLVVRAASSLKLGTQFYWYLICEANDNVHGPMYKALLQRFTDQIHSLPDGFQRHETLQRQETLVSKLTDIAKEIRLSKESRDRKVIRLRDMLSDPRNGLTSFPPLPLPLDPTVRVTGIVPGRARIFKSALMPLLLVFACEDGSEYGVIFKLGDDLRQDQLVIQIIHLMDRLLQKENLNLQLTPYKVLATGPDQGFVQFIPSSPLAAILQDHGGYIQNFLRKHNADDSSSSSYGISAAAMDTYVRSCAGYCVITYLLGVGDRHLDNLLLTARGNLFHIDFGYILGRDPKPFPPPMKLCKEMVEAMGGAGSAHYSRFQSYAFVAFSTLRKSANLILNLLNLMVDANIPDIALEPDKTVVKVQDKFALELEDEEAAELFKAVVHESVNAMFPQVMETIHKWAQYWRR</sequence>
<dbReference type="GO" id="GO:0005524">
    <property type="term" value="F:ATP binding"/>
    <property type="evidence" value="ECO:0007669"/>
    <property type="project" value="UniProtKB-UniRule"/>
</dbReference>
<evidence type="ECO:0000256" key="7">
    <source>
        <dbReference type="PIRNR" id="PIRNR000587"/>
    </source>
</evidence>
<dbReference type="PIRSF" id="PIRSF000587">
    <property type="entry name" value="PI3K_Vps34"/>
    <property type="match status" value="1"/>
</dbReference>
<dbReference type="InterPro" id="IPR042236">
    <property type="entry name" value="PI3K_accessory_sf"/>
</dbReference>
<dbReference type="SMART" id="SM00145">
    <property type="entry name" value="PI3Ka"/>
    <property type="match status" value="1"/>
</dbReference>
<keyword evidence="4 7" id="KW-0418">Kinase</keyword>
<dbReference type="PROSITE" id="PS00916">
    <property type="entry name" value="PI3_4_KINASE_2"/>
    <property type="match status" value="1"/>
</dbReference>
<evidence type="ECO:0000313" key="12">
    <source>
        <dbReference type="Proteomes" id="UP000193411"/>
    </source>
</evidence>
<feature type="domain" description="PI3K/PI4K catalytic" evidence="8">
    <location>
        <begin position="474"/>
        <end position="743"/>
    </location>
</feature>
<dbReference type="GO" id="GO:0034271">
    <property type="term" value="C:phosphatidylinositol 3-kinase complex, class III, type I"/>
    <property type="evidence" value="ECO:0007669"/>
    <property type="project" value="TreeGrafter"/>
</dbReference>
<dbReference type="GO" id="GO:0016303">
    <property type="term" value="F:1-phosphatidylinositol-3-kinase activity"/>
    <property type="evidence" value="ECO:0007669"/>
    <property type="project" value="UniProtKB-UniRule"/>
</dbReference>
<accession>A0A1Y2HFW5</accession>
<dbReference type="InterPro" id="IPR008290">
    <property type="entry name" value="PI3K_Vps34"/>
</dbReference>
<keyword evidence="2 7" id="KW-0808">Transferase</keyword>
<dbReference type="InterPro" id="IPR018936">
    <property type="entry name" value="PI3/4_kinase_CS"/>
</dbReference>
<dbReference type="SMART" id="SM00146">
    <property type="entry name" value="PI3Kc"/>
    <property type="match status" value="1"/>
</dbReference>
<dbReference type="InterPro" id="IPR036940">
    <property type="entry name" value="PI3/4_kinase_cat_sf"/>
</dbReference>
<evidence type="ECO:0000259" key="9">
    <source>
        <dbReference type="PROSITE" id="PS51545"/>
    </source>
</evidence>
<dbReference type="FunFam" id="3.30.1010.10:FF:000002">
    <property type="entry name" value="Phosphatidylinositol 3-kinase catalytic subunit type 3"/>
    <property type="match status" value="1"/>
</dbReference>
<organism evidence="11 12">
    <name type="scientific">Catenaria anguillulae PL171</name>
    <dbReference type="NCBI Taxonomy" id="765915"/>
    <lineage>
        <taxon>Eukaryota</taxon>
        <taxon>Fungi</taxon>
        <taxon>Fungi incertae sedis</taxon>
        <taxon>Blastocladiomycota</taxon>
        <taxon>Blastocladiomycetes</taxon>
        <taxon>Blastocladiales</taxon>
        <taxon>Catenariaceae</taxon>
        <taxon>Catenaria</taxon>
    </lineage>
</organism>
<gene>
    <name evidence="11" type="ORF">BCR44DRAFT_1198297</name>
</gene>
<dbReference type="PANTHER" id="PTHR10048:SF7">
    <property type="entry name" value="PHOSPHATIDYLINOSITOL 3-KINASE CATALYTIC SUBUNIT TYPE 3"/>
    <property type="match status" value="1"/>
</dbReference>
<comment type="similarity">
    <text evidence="1">Belongs to the PI3/PI4-kinase family. Type III PI4K subfamily.</text>
</comment>
<dbReference type="Gene3D" id="1.10.1070.11">
    <property type="entry name" value="Phosphatidylinositol 3-/4-kinase, catalytic domain"/>
    <property type="match status" value="1"/>
</dbReference>
<feature type="domain" description="C2 PI3K-type" evidence="10">
    <location>
        <begin position="1"/>
        <end position="83"/>
    </location>
</feature>
<dbReference type="InterPro" id="IPR002420">
    <property type="entry name" value="PI3K-type_C2_dom"/>
</dbReference>
<evidence type="ECO:0000256" key="2">
    <source>
        <dbReference type="ARBA" id="ARBA00022679"/>
    </source>
</evidence>
<dbReference type="EC" id="2.7.1.137" evidence="7"/>
<proteinExistence type="inferred from homology"/>
<reference evidence="11 12" key="1">
    <citation type="submission" date="2016-07" db="EMBL/GenBank/DDBJ databases">
        <title>Pervasive Adenine N6-methylation of Active Genes in Fungi.</title>
        <authorList>
            <consortium name="DOE Joint Genome Institute"/>
            <person name="Mondo S.J."/>
            <person name="Dannebaum R.O."/>
            <person name="Kuo R.C."/>
            <person name="Labutti K."/>
            <person name="Haridas S."/>
            <person name="Kuo A."/>
            <person name="Salamov A."/>
            <person name="Ahrendt S.R."/>
            <person name="Lipzen A."/>
            <person name="Sullivan W."/>
            <person name="Andreopoulos W.B."/>
            <person name="Clum A."/>
            <person name="Lindquist E."/>
            <person name="Daum C."/>
            <person name="Ramamoorthy G.K."/>
            <person name="Gryganskyi A."/>
            <person name="Culley D."/>
            <person name="Magnuson J.K."/>
            <person name="James T.Y."/>
            <person name="O'Malley M.A."/>
            <person name="Stajich J.E."/>
            <person name="Spatafora J.W."/>
            <person name="Visel A."/>
            <person name="Grigoriev I.V."/>
        </authorList>
    </citation>
    <scope>NUCLEOTIDE SEQUENCE [LARGE SCALE GENOMIC DNA]</scope>
    <source>
        <strain evidence="11 12">PL171</strain>
    </source>
</reference>
<keyword evidence="5 7" id="KW-0067">ATP-binding</keyword>
<dbReference type="SUPFAM" id="SSF48371">
    <property type="entry name" value="ARM repeat"/>
    <property type="match status" value="1"/>
</dbReference>
<dbReference type="GO" id="GO:0005768">
    <property type="term" value="C:endosome"/>
    <property type="evidence" value="ECO:0007669"/>
    <property type="project" value="TreeGrafter"/>
</dbReference>
<evidence type="ECO:0000256" key="3">
    <source>
        <dbReference type="ARBA" id="ARBA00022741"/>
    </source>
</evidence>
<dbReference type="GO" id="GO:0034272">
    <property type="term" value="C:phosphatidylinositol 3-kinase complex, class III, type II"/>
    <property type="evidence" value="ECO:0007669"/>
    <property type="project" value="TreeGrafter"/>
</dbReference>
<evidence type="ECO:0000259" key="10">
    <source>
        <dbReference type="PROSITE" id="PS51547"/>
    </source>
</evidence>
<dbReference type="GO" id="GO:0000407">
    <property type="term" value="C:phagophore assembly site"/>
    <property type="evidence" value="ECO:0007669"/>
    <property type="project" value="TreeGrafter"/>
</dbReference>
<dbReference type="Pfam" id="PF00792">
    <property type="entry name" value="PI3K_C2"/>
    <property type="match status" value="1"/>
</dbReference>
<dbReference type="PROSITE" id="PS51545">
    <property type="entry name" value="PIK_HELICAL"/>
    <property type="match status" value="1"/>
</dbReference>
<dbReference type="GO" id="GO:0000045">
    <property type="term" value="P:autophagosome assembly"/>
    <property type="evidence" value="ECO:0007669"/>
    <property type="project" value="TreeGrafter"/>
</dbReference>
<dbReference type="InterPro" id="IPR011009">
    <property type="entry name" value="Kinase-like_dom_sf"/>
</dbReference>
<evidence type="ECO:0000313" key="11">
    <source>
        <dbReference type="EMBL" id="ORZ33488.1"/>
    </source>
</evidence>
<dbReference type="InterPro" id="IPR057756">
    <property type="entry name" value="PI3-kinase_type3/VPS34_cat"/>
</dbReference>
<evidence type="ECO:0000256" key="6">
    <source>
        <dbReference type="ARBA" id="ARBA00023985"/>
    </source>
</evidence>
<keyword evidence="12" id="KW-1185">Reference proteome</keyword>
<dbReference type="GO" id="GO:0006897">
    <property type="term" value="P:endocytosis"/>
    <property type="evidence" value="ECO:0007669"/>
    <property type="project" value="TreeGrafter"/>
</dbReference>
<dbReference type="PROSITE" id="PS00915">
    <property type="entry name" value="PI3_4_KINASE_1"/>
    <property type="match status" value="1"/>
</dbReference>
<dbReference type="GO" id="GO:0048015">
    <property type="term" value="P:phosphatidylinositol-mediated signaling"/>
    <property type="evidence" value="ECO:0007669"/>
    <property type="project" value="TreeGrafter"/>
</dbReference>
<dbReference type="STRING" id="765915.A0A1Y2HFW5"/>